<dbReference type="PANTHER" id="PTHR34220:SF7">
    <property type="entry name" value="SENSOR HISTIDINE KINASE YPDA"/>
    <property type="match status" value="1"/>
</dbReference>
<feature type="transmembrane region" description="Helical" evidence="1">
    <location>
        <begin position="85"/>
        <end position="103"/>
    </location>
</feature>
<organism evidence="3 4">
    <name type="scientific">Rheinheimera mesophila</name>
    <dbReference type="NCBI Taxonomy" id="1547515"/>
    <lineage>
        <taxon>Bacteria</taxon>
        <taxon>Pseudomonadati</taxon>
        <taxon>Pseudomonadota</taxon>
        <taxon>Gammaproteobacteria</taxon>
        <taxon>Chromatiales</taxon>
        <taxon>Chromatiaceae</taxon>
        <taxon>Rheinheimera</taxon>
    </lineage>
</organism>
<dbReference type="OrthoDB" id="2514702at2"/>
<name>A0A3P3QQF6_9GAMM</name>
<feature type="transmembrane region" description="Helical" evidence="1">
    <location>
        <begin position="19"/>
        <end position="39"/>
    </location>
</feature>
<keyword evidence="1" id="KW-1133">Transmembrane helix</keyword>
<dbReference type="RefSeq" id="WP_046521277.1">
    <property type="nucleotide sequence ID" value="NZ_LAVS01000091.1"/>
</dbReference>
<dbReference type="PANTHER" id="PTHR34220">
    <property type="entry name" value="SENSOR HISTIDINE KINASE YPDA"/>
    <property type="match status" value="1"/>
</dbReference>
<feature type="domain" description="Signal transduction histidine kinase internal region" evidence="2">
    <location>
        <begin position="162"/>
        <end position="242"/>
    </location>
</feature>
<evidence type="ECO:0000313" key="4">
    <source>
        <dbReference type="Proteomes" id="UP000276260"/>
    </source>
</evidence>
<dbReference type="Proteomes" id="UP000276260">
    <property type="component" value="Unassembled WGS sequence"/>
</dbReference>
<dbReference type="GO" id="GO:0016020">
    <property type="term" value="C:membrane"/>
    <property type="evidence" value="ECO:0007669"/>
    <property type="project" value="InterPro"/>
</dbReference>
<evidence type="ECO:0000256" key="1">
    <source>
        <dbReference type="SAM" id="Phobius"/>
    </source>
</evidence>
<sequence>MSAAVNVAVNKERFWYWHLVFWLSYLLIKFIHLAVLVPLDDRDVFPYLMIYLLISSVNFVVTGYLGQKELSLNVSIKQQALRLAWWLIPLWLLLTPVRQYLMINYALMPSETDSLLQYALAFNLVLLPIAGWFALFLVYKANLLNRAEFRQQQELARQARIARLKVLRYQLNPHFMFNTLNALNSLIVQHKGMDAENLILQLSGFLRHSLKNHTEHLIPLREELDALACYLAIQQVRFGERLEINWQLDEQALQQKVPPLLLQPLAENAIKYAVSELKGHATIEIEVTQQANDLVLKLSDNGPGTALAAGWPLQASFGSLHNLAERLSLLFHGKASLSFHQEHHKFTGQISLPLELLHAAD</sequence>
<dbReference type="InterPro" id="IPR010559">
    <property type="entry name" value="Sig_transdc_His_kin_internal"/>
</dbReference>
<keyword evidence="4" id="KW-1185">Reference proteome</keyword>
<reference evidence="3 4" key="1">
    <citation type="submission" date="2018-11" db="EMBL/GenBank/DDBJ databases">
        <title>Draft genome analysis of Rheinheimera mesophila isolated from an industrial waste site.</title>
        <authorList>
            <person name="Yu Q."/>
            <person name="Qi Y."/>
            <person name="Zhang H."/>
            <person name="Lu Y."/>
            <person name="Pu J."/>
        </authorList>
    </citation>
    <scope>NUCLEOTIDE SEQUENCE [LARGE SCALE GENOMIC DNA]</scope>
    <source>
        <strain evidence="3 4">IITR13</strain>
    </source>
</reference>
<dbReference type="Gene3D" id="3.30.565.10">
    <property type="entry name" value="Histidine kinase-like ATPase, C-terminal domain"/>
    <property type="match status" value="1"/>
</dbReference>
<dbReference type="AlphaFoldDB" id="A0A3P3QQF6"/>
<proteinExistence type="predicted"/>
<accession>A0A3P3QQF6</accession>
<evidence type="ECO:0000313" key="3">
    <source>
        <dbReference type="EMBL" id="RRJ23417.1"/>
    </source>
</evidence>
<dbReference type="GO" id="GO:0000155">
    <property type="term" value="F:phosphorelay sensor kinase activity"/>
    <property type="evidence" value="ECO:0007669"/>
    <property type="project" value="InterPro"/>
</dbReference>
<dbReference type="SUPFAM" id="SSF55874">
    <property type="entry name" value="ATPase domain of HSP90 chaperone/DNA topoisomerase II/histidine kinase"/>
    <property type="match status" value="1"/>
</dbReference>
<dbReference type="InterPro" id="IPR050640">
    <property type="entry name" value="Bact_2-comp_sensor_kinase"/>
</dbReference>
<evidence type="ECO:0000259" key="2">
    <source>
        <dbReference type="Pfam" id="PF06580"/>
    </source>
</evidence>
<keyword evidence="1" id="KW-0812">Transmembrane</keyword>
<feature type="transmembrane region" description="Helical" evidence="1">
    <location>
        <begin position="115"/>
        <end position="139"/>
    </location>
</feature>
<keyword evidence="1" id="KW-0472">Membrane</keyword>
<dbReference type="EMBL" id="RRCF01000001">
    <property type="protein sequence ID" value="RRJ23417.1"/>
    <property type="molecule type" value="Genomic_DNA"/>
</dbReference>
<protein>
    <submittedName>
        <fullName evidence="3">Transcriptional regulator</fullName>
    </submittedName>
</protein>
<dbReference type="InterPro" id="IPR036890">
    <property type="entry name" value="HATPase_C_sf"/>
</dbReference>
<comment type="caution">
    <text evidence="3">The sequence shown here is derived from an EMBL/GenBank/DDBJ whole genome shotgun (WGS) entry which is preliminary data.</text>
</comment>
<feature type="transmembrane region" description="Helical" evidence="1">
    <location>
        <begin position="45"/>
        <end position="65"/>
    </location>
</feature>
<dbReference type="Pfam" id="PF06580">
    <property type="entry name" value="His_kinase"/>
    <property type="match status" value="1"/>
</dbReference>
<gene>
    <name evidence="3" type="ORF">EIK76_04945</name>
</gene>